<dbReference type="InParanoid" id="A0A1J7IZE4"/>
<evidence type="ECO:0000313" key="3">
    <source>
        <dbReference type="Proteomes" id="UP000182658"/>
    </source>
</evidence>
<name>A0A1J7IZE4_9PEZI</name>
<keyword evidence="1" id="KW-0812">Transmembrane</keyword>
<sequence length="133" mass="14153">MAVALDCISRPGAALQCAETGLSYLNSSDPIDAFLRAYYVSYPASYQAKLDKHKQAVPHLLVLWLLAVREFLVVIDVELIAITVVDIAAVVVCIVVITSVASDVQAAPEDAETSKGPAGLNPLAASFPWLTLN</sequence>
<keyword evidence="1" id="KW-0472">Membrane</keyword>
<dbReference type="AlphaFoldDB" id="A0A1J7IZE4"/>
<accession>A0A1J7IZE4</accession>
<proteinExistence type="predicted"/>
<feature type="transmembrane region" description="Helical" evidence="1">
    <location>
        <begin position="80"/>
        <end position="101"/>
    </location>
</feature>
<keyword evidence="3" id="KW-1185">Reference proteome</keyword>
<keyword evidence="1" id="KW-1133">Transmembrane helix</keyword>
<dbReference type="EMBL" id="KV875128">
    <property type="protein sequence ID" value="OIW22252.1"/>
    <property type="molecule type" value="Genomic_DNA"/>
</dbReference>
<reference evidence="2 3" key="1">
    <citation type="submission" date="2016-10" db="EMBL/GenBank/DDBJ databases">
        <title>Draft genome sequence of Coniochaeta ligniaria NRRL30616, a lignocellulolytic fungus for bioabatement of inhibitors in plant biomass hydrolysates.</title>
        <authorList>
            <consortium name="DOE Joint Genome Institute"/>
            <person name="Jimenez D.J."/>
            <person name="Hector R.E."/>
            <person name="Riley R."/>
            <person name="Sun H."/>
            <person name="Grigoriev I.V."/>
            <person name="Van Elsas J.D."/>
            <person name="Nichols N.N."/>
        </authorList>
    </citation>
    <scope>NUCLEOTIDE SEQUENCE [LARGE SCALE GENOMIC DNA]</scope>
    <source>
        <strain evidence="2 3">NRRL 30616</strain>
    </source>
</reference>
<dbReference type="Proteomes" id="UP000182658">
    <property type="component" value="Unassembled WGS sequence"/>
</dbReference>
<gene>
    <name evidence="2" type="ORF">CONLIGDRAFT_687728</name>
</gene>
<organism evidence="2 3">
    <name type="scientific">Coniochaeta ligniaria NRRL 30616</name>
    <dbReference type="NCBI Taxonomy" id="1408157"/>
    <lineage>
        <taxon>Eukaryota</taxon>
        <taxon>Fungi</taxon>
        <taxon>Dikarya</taxon>
        <taxon>Ascomycota</taxon>
        <taxon>Pezizomycotina</taxon>
        <taxon>Sordariomycetes</taxon>
        <taxon>Sordariomycetidae</taxon>
        <taxon>Coniochaetales</taxon>
        <taxon>Coniochaetaceae</taxon>
        <taxon>Coniochaeta</taxon>
    </lineage>
</organism>
<protein>
    <submittedName>
        <fullName evidence="2">Uncharacterized protein</fullName>
    </submittedName>
</protein>
<evidence type="ECO:0000313" key="2">
    <source>
        <dbReference type="EMBL" id="OIW22252.1"/>
    </source>
</evidence>
<evidence type="ECO:0000256" key="1">
    <source>
        <dbReference type="SAM" id="Phobius"/>
    </source>
</evidence>